<evidence type="ECO:0000313" key="1">
    <source>
        <dbReference type="EMBL" id="QAA35010.1"/>
    </source>
</evidence>
<proteinExistence type="predicted"/>
<dbReference type="Proteomes" id="UP000286268">
    <property type="component" value="Chromosome"/>
</dbReference>
<name>A0A3R5UJ07_9CLOT</name>
<dbReference type="EMBL" id="CP025746">
    <property type="protein sequence ID" value="QAA35010.1"/>
    <property type="molecule type" value="Genomic_DNA"/>
</dbReference>
<dbReference type="RefSeq" id="WP_128215704.1">
    <property type="nucleotide sequence ID" value="NZ_CP025746.1"/>
</dbReference>
<dbReference type="OrthoDB" id="9789943at2"/>
<evidence type="ECO:0000313" key="2">
    <source>
        <dbReference type="Proteomes" id="UP000286268"/>
    </source>
</evidence>
<reference evidence="1 2" key="1">
    <citation type="submission" date="2018-01" db="EMBL/GenBank/DDBJ databases">
        <title>Genome Sequencing and Assembly of Anaerobacter polyendosporus strain CT4.</title>
        <authorList>
            <person name="Tachaapaikoon C."/>
            <person name="Sutheeworapong S."/>
            <person name="Jenjaroenpun P."/>
            <person name="Wongsurawat T."/>
            <person name="Nookeaw I."/>
            <person name="Cheawchanlertfa P."/>
            <person name="Kosugi A."/>
            <person name="Cheevadhanarak S."/>
            <person name="Ratanakhanokchai K."/>
        </authorList>
    </citation>
    <scope>NUCLEOTIDE SEQUENCE [LARGE SCALE GENOMIC DNA]</scope>
    <source>
        <strain evidence="1 2">CT4</strain>
    </source>
</reference>
<gene>
    <name evidence="1" type="ORF">C1I91_27055</name>
</gene>
<dbReference type="PANTHER" id="PTHR34351:SF2">
    <property type="entry name" value="DUF58 DOMAIN-CONTAINING PROTEIN"/>
    <property type="match status" value="1"/>
</dbReference>
<organism evidence="1 2">
    <name type="scientific">Clostridium manihotivorum</name>
    <dbReference type="NCBI Taxonomy" id="2320868"/>
    <lineage>
        <taxon>Bacteria</taxon>
        <taxon>Bacillati</taxon>
        <taxon>Bacillota</taxon>
        <taxon>Clostridia</taxon>
        <taxon>Eubacteriales</taxon>
        <taxon>Clostridiaceae</taxon>
        <taxon>Clostridium</taxon>
    </lineage>
</organism>
<keyword evidence="2" id="KW-1185">Reference proteome</keyword>
<protein>
    <submittedName>
        <fullName evidence="1">Uncharacterized protein</fullName>
    </submittedName>
</protein>
<dbReference type="KEGG" id="cmah:C1I91_27055"/>
<dbReference type="PANTHER" id="PTHR34351">
    <property type="entry name" value="SLR1927 PROTEIN-RELATED"/>
    <property type="match status" value="1"/>
</dbReference>
<accession>A0A3R5UJ07</accession>
<dbReference type="AlphaFoldDB" id="A0A3R5UJ07"/>
<sequence length="373" mass="43255">MDGILILFFSISIISIIAEKIRRNAFRNLSIFRKIDKKSMYPGEEINAKLYFENFSKIFIPFVHVEEQVPLELERIGQSYSERIGDVKYYSNVFNIGAVERLKFNYKFSSNKRGIYYLKNIKVSIGDVFGLSEDIREFEDYIEIIVFPKVKSLSELQFNNNSLLGDIIVKRWIFQDPLYVKGIREYTTDHRMKDIHWNSSIRMGKLMVREYDFTSDRQVTFLFNTQTTTPFWNVYEGNNIESGIELMASIGKELIYGGIATGIWTNGQIVSYFGKHGNELPPSTSSVERFLEYCARIDVNTKFSFSDYIYNKRDKFDINTVYLLITSYIDNESAAIINILRSKGILIKLIDISKQGDINIPGVEKLHLSGEGR</sequence>